<dbReference type="Proteomes" id="UP000002640">
    <property type="component" value="Unassembled WGS sequence"/>
</dbReference>
<evidence type="ECO:0000313" key="2">
    <source>
        <dbReference type="EMBL" id="EGZ10342.1"/>
    </source>
</evidence>
<accession>G4ZZE2</accession>
<reference evidence="2 3" key="1">
    <citation type="journal article" date="2006" name="Science">
        <title>Phytophthora genome sequences uncover evolutionary origins and mechanisms of pathogenesis.</title>
        <authorList>
            <person name="Tyler B.M."/>
            <person name="Tripathy S."/>
            <person name="Zhang X."/>
            <person name="Dehal P."/>
            <person name="Jiang R.H."/>
            <person name="Aerts A."/>
            <person name="Arredondo F.D."/>
            <person name="Baxter L."/>
            <person name="Bensasson D."/>
            <person name="Beynon J.L."/>
            <person name="Chapman J."/>
            <person name="Damasceno C.M."/>
            <person name="Dorrance A.E."/>
            <person name="Dou D."/>
            <person name="Dickerman A.W."/>
            <person name="Dubchak I.L."/>
            <person name="Garbelotto M."/>
            <person name="Gijzen M."/>
            <person name="Gordon S.G."/>
            <person name="Govers F."/>
            <person name="Grunwald N.J."/>
            <person name="Huang W."/>
            <person name="Ivors K.L."/>
            <person name="Jones R.W."/>
            <person name="Kamoun S."/>
            <person name="Krampis K."/>
            <person name="Lamour K.H."/>
            <person name="Lee M.K."/>
            <person name="McDonald W.H."/>
            <person name="Medina M."/>
            <person name="Meijer H.J."/>
            <person name="Nordberg E.K."/>
            <person name="Maclean D.J."/>
            <person name="Ospina-Giraldo M.D."/>
            <person name="Morris P.F."/>
            <person name="Phuntumart V."/>
            <person name="Putnam N.H."/>
            <person name="Rash S."/>
            <person name="Rose J.K."/>
            <person name="Sakihama Y."/>
            <person name="Salamov A.A."/>
            <person name="Savidor A."/>
            <person name="Scheuring C.F."/>
            <person name="Smith B.M."/>
            <person name="Sobral B.W."/>
            <person name="Terry A."/>
            <person name="Torto-Alalibo T.A."/>
            <person name="Win J."/>
            <person name="Xu Z."/>
            <person name="Zhang H."/>
            <person name="Grigoriev I.V."/>
            <person name="Rokhsar D.S."/>
            <person name="Boore J.L."/>
        </authorList>
    </citation>
    <scope>NUCLEOTIDE SEQUENCE [LARGE SCALE GENOMIC DNA]</scope>
    <source>
        <strain evidence="2 3">P6497</strain>
    </source>
</reference>
<feature type="compositionally biased region" description="Low complexity" evidence="1">
    <location>
        <begin position="89"/>
        <end position="112"/>
    </location>
</feature>
<dbReference type="GeneID" id="20647323"/>
<organism evidence="2 3">
    <name type="scientific">Phytophthora sojae (strain P6497)</name>
    <name type="common">Soybean stem and root rot agent</name>
    <name type="synonym">Phytophthora megasperma f. sp. glycines</name>
    <dbReference type="NCBI Taxonomy" id="1094619"/>
    <lineage>
        <taxon>Eukaryota</taxon>
        <taxon>Sar</taxon>
        <taxon>Stramenopiles</taxon>
        <taxon>Oomycota</taxon>
        <taxon>Peronosporomycetes</taxon>
        <taxon>Peronosporales</taxon>
        <taxon>Peronosporaceae</taxon>
        <taxon>Phytophthora</taxon>
    </lineage>
</organism>
<dbReference type="AlphaFoldDB" id="G4ZZE2"/>
<feature type="compositionally biased region" description="Acidic residues" evidence="1">
    <location>
        <begin position="1"/>
        <end position="11"/>
    </location>
</feature>
<proteinExistence type="predicted"/>
<dbReference type="RefSeq" id="XP_009533087.1">
    <property type="nucleotide sequence ID" value="XM_009534792.1"/>
</dbReference>
<gene>
    <name evidence="2" type="ORF">PHYSODRAFT_337163</name>
</gene>
<evidence type="ECO:0000256" key="1">
    <source>
        <dbReference type="SAM" id="MobiDB-lite"/>
    </source>
</evidence>
<protein>
    <submittedName>
        <fullName evidence="2">Uncharacterized protein</fullName>
    </submittedName>
</protein>
<sequence length="202" mass="21305">MPGTDATDDTDGMPNATTRTACPRPRQPKPPEIPDTDDTDGMPKPPEIPGTDSMLGVLPNLGSVSLCAVQDGPGKQSTIEAPDIPGTNAMPTTSSSSARPPAAPDLLDTDPMPADPKHPQYGRHVYGFDQARNGLHARGPVRPGADLMQATTDQPDSGCMPILYYIDLDSTLAVPAKPDTERTFVAIDNFDNFDTDGTPAPL</sequence>
<evidence type="ECO:0000313" key="3">
    <source>
        <dbReference type="Proteomes" id="UP000002640"/>
    </source>
</evidence>
<keyword evidence="3" id="KW-1185">Reference proteome</keyword>
<dbReference type="EMBL" id="JH159158">
    <property type="protein sequence ID" value="EGZ10342.1"/>
    <property type="molecule type" value="Genomic_DNA"/>
</dbReference>
<dbReference type="KEGG" id="psoj:PHYSODRAFT_337163"/>
<feature type="region of interest" description="Disordered" evidence="1">
    <location>
        <begin position="1"/>
        <end position="112"/>
    </location>
</feature>
<name>G4ZZE2_PHYSP</name>
<dbReference type="InParanoid" id="G4ZZE2"/>